<proteinExistence type="predicted"/>
<organism evidence="1 2">
    <name type="scientific">Acetobacter aceti</name>
    <dbReference type="NCBI Taxonomy" id="435"/>
    <lineage>
        <taxon>Bacteria</taxon>
        <taxon>Pseudomonadati</taxon>
        <taxon>Pseudomonadota</taxon>
        <taxon>Alphaproteobacteria</taxon>
        <taxon>Acetobacterales</taxon>
        <taxon>Acetobacteraceae</taxon>
        <taxon>Acetobacter</taxon>
        <taxon>Acetobacter subgen. Acetobacter</taxon>
    </lineage>
</organism>
<evidence type="ECO:0000313" key="2">
    <source>
        <dbReference type="Proteomes" id="UP000188937"/>
    </source>
</evidence>
<protein>
    <submittedName>
        <fullName evidence="1">Uncharacterized protein</fullName>
    </submittedName>
</protein>
<accession>A0A1U9KIB1</accession>
<dbReference type="AlphaFoldDB" id="A0A1U9KIB1"/>
<dbReference type="RefSeq" id="WP_077813576.1">
    <property type="nucleotide sequence ID" value="NZ_CP014692.1"/>
</dbReference>
<gene>
    <name evidence="1" type="ORF">A0U92_12915</name>
</gene>
<sequence length="139" mass="15379">MVRFQLRRIRVFISFLEPVLPVLALLRLSVPSAPIVSFTPPNSPACSATNDTADFAANSATNSRSKSTGPLMTPPYARALWLPPPPSVLAGFLRTRTETTIRVRRLPRDGRNLHHPSSGDAEVRGLFSTTHFRMLPLVY</sequence>
<reference evidence="1 2" key="1">
    <citation type="submission" date="2016-03" db="EMBL/GenBank/DDBJ databases">
        <title>Acetic acid bacteria sequencing.</title>
        <authorList>
            <person name="Brandt J."/>
            <person name="Jakob F."/>
            <person name="Vogel R.F."/>
        </authorList>
    </citation>
    <scope>NUCLEOTIDE SEQUENCE [LARGE SCALE GENOMIC DNA]</scope>
    <source>
        <strain evidence="1 2">TMW2.1153</strain>
    </source>
</reference>
<name>A0A1U9KIB1_ACEAC</name>
<keyword evidence="2" id="KW-1185">Reference proteome</keyword>
<dbReference type="KEGG" id="aace:A0U92_12915"/>
<evidence type="ECO:0000313" key="1">
    <source>
        <dbReference type="EMBL" id="AQS85523.1"/>
    </source>
</evidence>
<dbReference type="Proteomes" id="UP000188937">
    <property type="component" value="Chromosome"/>
</dbReference>
<dbReference type="EMBL" id="CP014692">
    <property type="protein sequence ID" value="AQS85523.1"/>
    <property type="molecule type" value="Genomic_DNA"/>
</dbReference>